<evidence type="ECO:0000259" key="1">
    <source>
        <dbReference type="Pfam" id="PF00535"/>
    </source>
</evidence>
<evidence type="ECO:0000313" key="3">
    <source>
        <dbReference type="Proteomes" id="UP001200145"/>
    </source>
</evidence>
<evidence type="ECO:0000313" key="2">
    <source>
        <dbReference type="EMBL" id="MCF1716390.1"/>
    </source>
</evidence>
<dbReference type="InterPro" id="IPR029044">
    <property type="entry name" value="Nucleotide-diphossugar_trans"/>
</dbReference>
<dbReference type="PANTHER" id="PTHR22916:SF3">
    <property type="entry name" value="UDP-GLCNAC:BETAGAL BETA-1,3-N-ACETYLGLUCOSAMINYLTRANSFERASE-LIKE PROTEIN 1"/>
    <property type="match status" value="1"/>
</dbReference>
<dbReference type="Proteomes" id="UP001200145">
    <property type="component" value="Unassembled WGS sequence"/>
</dbReference>
<dbReference type="CDD" id="cd00761">
    <property type="entry name" value="Glyco_tranf_GTA_type"/>
    <property type="match status" value="1"/>
</dbReference>
<protein>
    <submittedName>
        <fullName evidence="2">Glycosyltransferase family 2 protein</fullName>
    </submittedName>
</protein>
<keyword evidence="3" id="KW-1185">Reference proteome</keyword>
<name>A0ABS9BLC0_9BACT</name>
<dbReference type="Gene3D" id="3.90.550.10">
    <property type="entry name" value="Spore Coat Polysaccharide Biosynthesis Protein SpsA, Chain A"/>
    <property type="match status" value="1"/>
</dbReference>
<feature type="domain" description="Glycosyltransferase 2-like" evidence="1">
    <location>
        <begin position="8"/>
        <end position="169"/>
    </location>
</feature>
<comment type="caution">
    <text evidence="2">The sequence shown here is derived from an EMBL/GenBank/DDBJ whole genome shotgun (WGS) entry which is preliminary data.</text>
</comment>
<dbReference type="PANTHER" id="PTHR22916">
    <property type="entry name" value="GLYCOSYLTRANSFERASE"/>
    <property type="match status" value="1"/>
</dbReference>
<sequence>MMFEYRFTVFTPCFNSEKFLHRVFESLQNQTFLNFEWLVINDASTDGTDDLIKRYIDEAKFPVRYFNLTKNQMIAANYNLAIKESNGEFLIPFGHDDRIFPNALERFDEILRQYDGPNISAVYCLCENQHGRLVSDKYPEDFQISDYFTMFFSLGNEAEKFQCFKTSVLRQYPPLRVDIGSGIPAAWLWGMVGCDFKAIFVNEILRVYYIEDNNPNSLSKSKRTKNPEAIWYYYLYWVNKFQYKINSNYKRRLRGILGYASYGLYARKSIAQMLEPITRLENKLIILLLVPLAYILNWKNS</sequence>
<dbReference type="RefSeq" id="WP_234867544.1">
    <property type="nucleotide sequence ID" value="NZ_JAKEVY010000004.1"/>
</dbReference>
<organism evidence="2 3">
    <name type="scientific">Flavihumibacter fluminis</name>
    <dbReference type="NCBI Taxonomy" id="2909236"/>
    <lineage>
        <taxon>Bacteria</taxon>
        <taxon>Pseudomonadati</taxon>
        <taxon>Bacteroidota</taxon>
        <taxon>Chitinophagia</taxon>
        <taxon>Chitinophagales</taxon>
        <taxon>Chitinophagaceae</taxon>
        <taxon>Flavihumibacter</taxon>
    </lineage>
</organism>
<dbReference type="Pfam" id="PF00535">
    <property type="entry name" value="Glycos_transf_2"/>
    <property type="match status" value="1"/>
</dbReference>
<reference evidence="2 3" key="1">
    <citation type="submission" date="2022-01" db="EMBL/GenBank/DDBJ databases">
        <title>Flavihumibacter sp. nov., isolated from sediment of a river.</title>
        <authorList>
            <person name="Liu H."/>
        </authorList>
    </citation>
    <scope>NUCLEOTIDE SEQUENCE [LARGE SCALE GENOMIC DNA]</scope>
    <source>
        <strain evidence="2 3">RY-1</strain>
    </source>
</reference>
<proteinExistence type="predicted"/>
<dbReference type="InterPro" id="IPR001173">
    <property type="entry name" value="Glyco_trans_2-like"/>
</dbReference>
<dbReference type="SUPFAM" id="SSF53448">
    <property type="entry name" value="Nucleotide-diphospho-sugar transferases"/>
    <property type="match status" value="1"/>
</dbReference>
<gene>
    <name evidence="2" type="ORF">L0U88_17240</name>
</gene>
<dbReference type="EMBL" id="JAKEVY010000004">
    <property type="protein sequence ID" value="MCF1716390.1"/>
    <property type="molecule type" value="Genomic_DNA"/>
</dbReference>
<accession>A0ABS9BLC0</accession>